<dbReference type="Pfam" id="PF13456">
    <property type="entry name" value="RVT_3"/>
    <property type="match status" value="1"/>
</dbReference>
<feature type="domain" description="RNase H type-1" evidence="2">
    <location>
        <begin position="1"/>
        <end position="139"/>
    </location>
</feature>
<dbReference type="PANTHER" id="PTHR47723">
    <property type="entry name" value="OS05G0353850 PROTEIN"/>
    <property type="match status" value="1"/>
</dbReference>
<comment type="caution">
    <text evidence="3">The sequence shown here is derived from an EMBL/GenBank/DDBJ whole genome shotgun (WGS) entry which is preliminary data.</text>
</comment>
<evidence type="ECO:0000313" key="3">
    <source>
        <dbReference type="EMBL" id="OGG86642.1"/>
    </source>
</evidence>
<dbReference type="AlphaFoldDB" id="A0A1F6FLA0"/>
<feature type="coiled-coil region" evidence="1">
    <location>
        <begin position="75"/>
        <end position="102"/>
    </location>
</feature>
<keyword evidence="1" id="KW-0175">Coiled coil</keyword>
<dbReference type="CDD" id="cd09279">
    <property type="entry name" value="RNase_HI_like"/>
    <property type="match status" value="1"/>
</dbReference>
<evidence type="ECO:0000256" key="1">
    <source>
        <dbReference type="SAM" id="Coils"/>
    </source>
</evidence>
<dbReference type="InterPro" id="IPR053151">
    <property type="entry name" value="RNase_H-like"/>
</dbReference>
<accession>A0A1F6FLA0</accession>
<dbReference type="SUPFAM" id="SSF53098">
    <property type="entry name" value="Ribonuclease H-like"/>
    <property type="match status" value="1"/>
</dbReference>
<dbReference type="InterPro" id="IPR002156">
    <property type="entry name" value="RNaseH_domain"/>
</dbReference>
<evidence type="ECO:0000259" key="2">
    <source>
        <dbReference type="PROSITE" id="PS50879"/>
    </source>
</evidence>
<dbReference type="GO" id="GO:0003676">
    <property type="term" value="F:nucleic acid binding"/>
    <property type="evidence" value="ECO:0007669"/>
    <property type="project" value="InterPro"/>
</dbReference>
<dbReference type="GO" id="GO:0004523">
    <property type="term" value="F:RNA-DNA hybrid ribonuclease activity"/>
    <property type="evidence" value="ECO:0007669"/>
    <property type="project" value="InterPro"/>
</dbReference>
<protein>
    <recommendedName>
        <fullName evidence="2">RNase H type-1 domain-containing protein</fullName>
    </recommendedName>
</protein>
<reference evidence="3 4" key="1">
    <citation type="journal article" date="2016" name="Nat. Commun.">
        <title>Thousands of microbial genomes shed light on interconnected biogeochemical processes in an aquifer system.</title>
        <authorList>
            <person name="Anantharaman K."/>
            <person name="Brown C.T."/>
            <person name="Hug L.A."/>
            <person name="Sharon I."/>
            <person name="Castelle C.J."/>
            <person name="Probst A.J."/>
            <person name="Thomas B.C."/>
            <person name="Singh A."/>
            <person name="Wilkins M.J."/>
            <person name="Karaoz U."/>
            <person name="Brodie E.L."/>
            <person name="Williams K.H."/>
            <person name="Hubbard S.S."/>
            <person name="Banfield J.F."/>
        </authorList>
    </citation>
    <scope>NUCLEOTIDE SEQUENCE [LARGE SCALE GENOMIC DNA]</scope>
</reference>
<evidence type="ECO:0000313" key="4">
    <source>
        <dbReference type="Proteomes" id="UP000179136"/>
    </source>
</evidence>
<proteinExistence type="predicted"/>
<dbReference type="PROSITE" id="PS50879">
    <property type="entry name" value="RNASE_H_1"/>
    <property type="match status" value="1"/>
</dbReference>
<dbReference type="InterPro" id="IPR036397">
    <property type="entry name" value="RNaseH_sf"/>
</dbReference>
<dbReference type="PANTHER" id="PTHR47723:SF19">
    <property type="entry name" value="POLYNUCLEOTIDYL TRANSFERASE, RIBONUCLEASE H-LIKE SUPERFAMILY PROTEIN"/>
    <property type="match status" value="1"/>
</dbReference>
<dbReference type="STRING" id="1798561.A3B87_03005"/>
<organism evidence="3 4">
    <name type="scientific">Candidatus Kuenenbacteria bacterium RIFCSPHIGHO2_02_FULL_39_13</name>
    <dbReference type="NCBI Taxonomy" id="1798561"/>
    <lineage>
        <taxon>Bacteria</taxon>
        <taxon>Candidatus Kueneniibacteriota</taxon>
    </lineage>
</organism>
<dbReference type="Gene3D" id="3.30.420.10">
    <property type="entry name" value="Ribonuclease H-like superfamily/Ribonuclease H"/>
    <property type="match status" value="1"/>
</dbReference>
<dbReference type="Proteomes" id="UP000179136">
    <property type="component" value="Unassembled WGS sequence"/>
</dbReference>
<dbReference type="InterPro" id="IPR012337">
    <property type="entry name" value="RNaseH-like_sf"/>
</dbReference>
<dbReference type="EMBL" id="MFMW01000030">
    <property type="protein sequence ID" value="OGG86642.1"/>
    <property type="molecule type" value="Genomic_DNA"/>
</dbReference>
<sequence>MHKKIKIYTDGGARGNPGPAGCGAVIIDENNKIVAQYKKYLGEQTNNFAEYSAVILALAEAKKMPLCQGLEIEVLMDSELAVKQLNREYKVKNQELAKLFVKIYNLQHSFKLVNFFHVPREMNRQADLLVNEVIDEAMK</sequence>
<name>A0A1F6FLA0_9BACT</name>
<gene>
    <name evidence="3" type="ORF">A3B87_03005</name>
</gene>